<organism evidence="3 4">
    <name type="scientific">Micromonospora rubida</name>
    <dbReference type="NCBI Taxonomy" id="2697657"/>
    <lineage>
        <taxon>Bacteria</taxon>
        <taxon>Bacillati</taxon>
        <taxon>Actinomycetota</taxon>
        <taxon>Actinomycetes</taxon>
        <taxon>Micromonosporales</taxon>
        <taxon>Micromonosporaceae</taxon>
        <taxon>Micromonospora</taxon>
    </lineage>
</organism>
<dbReference type="RefSeq" id="WP_396680654.1">
    <property type="nucleotide sequence ID" value="NZ_JBIRPU010000011.1"/>
</dbReference>
<evidence type="ECO:0000313" key="3">
    <source>
        <dbReference type="EMBL" id="MFI0794383.1"/>
    </source>
</evidence>
<dbReference type="InterPro" id="IPR045676">
    <property type="entry name" value="DUF6194"/>
</dbReference>
<evidence type="ECO:0000313" key="4">
    <source>
        <dbReference type="Proteomes" id="UP001611075"/>
    </source>
</evidence>
<sequence length="212" mass="22870">MTSVPESLPAAGRSFDAAGSPDLVAAPIGEPHASIGGPSVPTLAEIAERILALPDVTQVRADAQSGAPEASWGDRFFFAGPNRRLPFATIVEHDTPGFDEDSHLDRPGIFRLNVHVGREEFQRRFGYPPAELPDHRSGIDFTRCDEVLPHPAYGTYGWACVLNPGIRRLPEVDQLLSHARGRAAGEHRRAREPADAAARAVLESSTTRADPA</sequence>
<protein>
    <submittedName>
        <fullName evidence="3">DUF6194 family protein</fullName>
    </submittedName>
</protein>
<name>A0ABW7SL21_9ACTN</name>
<keyword evidence="4" id="KW-1185">Reference proteome</keyword>
<evidence type="ECO:0000256" key="1">
    <source>
        <dbReference type="SAM" id="MobiDB-lite"/>
    </source>
</evidence>
<dbReference type="Pfam" id="PF19694">
    <property type="entry name" value="DUF6194"/>
    <property type="match status" value="1"/>
</dbReference>
<proteinExistence type="predicted"/>
<evidence type="ECO:0000259" key="2">
    <source>
        <dbReference type="Pfam" id="PF19694"/>
    </source>
</evidence>
<feature type="domain" description="DUF6194" evidence="2">
    <location>
        <begin position="43"/>
        <end position="191"/>
    </location>
</feature>
<dbReference type="Proteomes" id="UP001611075">
    <property type="component" value="Unassembled WGS sequence"/>
</dbReference>
<feature type="compositionally biased region" description="Basic and acidic residues" evidence="1">
    <location>
        <begin position="183"/>
        <end position="194"/>
    </location>
</feature>
<gene>
    <name evidence="3" type="ORF">ACH4OY_17125</name>
</gene>
<comment type="caution">
    <text evidence="3">The sequence shown here is derived from an EMBL/GenBank/DDBJ whole genome shotgun (WGS) entry which is preliminary data.</text>
</comment>
<feature type="compositionally biased region" description="Polar residues" evidence="1">
    <location>
        <begin position="203"/>
        <end position="212"/>
    </location>
</feature>
<dbReference type="EMBL" id="JBIRPU010000011">
    <property type="protein sequence ID" value="MFI0794383.1"/>
    <property type="molecule type" value="Genomic_DNA"/>
</dbReference>
<feature type="region of interest" description="Disordered" evidence="1">
    <location>
        <begin position="181"/>
        <end position="212"/>
    </location>
</feature>
<reference evidence="3 4" key="1">
    <citation type="submission" date="2024-10" db="EMBL/GenBank/DDBJ databases">
        <title>The Natural Products Discovery Center: Release of the First 8490 Sequenced Strains for Exploring Actinobacteria Biosynthetic Diversity.</title>
        <authorList>
            <person name="Kalkreuter E."/>
            <person name="Kautsar S.A."/>
            <person name="Yang D."/>
            <person name="Bader C.D."/>
            <person name="Teijaro C.N."/>
            <person name="Fluegel L."/>
            <person name="Davis C.M."/>
            <person name="Simpson J.R."/>
            <person name="Lauterbach L."/>
            <person name="Steele A.D."/>
            <person name="Gui C."/>
            <person name="Meng S."/>
            <person name="Li G."/>
            <person name="Viehrig K."/>
            <person name="Ye F."/>
            <person name="Su P."/>
            <person name="Kiefer A.F."/>
            <person name="Nichols A."/>
            <person name="Cepeda A.J."/>
            <person name="Yan W."/>
            <person name="Fan B."/>
            <person name="Jiang Y."/>
            <person name="Adhikari A."/>
            <person name="Zheng C.-J."/>
            <person name="Schuster L."/>
            <person name="Cowan T.M."/>
            <person name="Smanski M.J."/>
            <person name="Chevrette M.G."/>
            <person name="De Carvalho L.P.S."/>
            <person name="Shen B."/>
        </authorList>
    </citation>
    <scope>NUCLEOTIDE SEQUENCE [LARGE SCALE GENOMIC DNA]</scope>
    <source>
        <strain evidence="3 4">NPDC021253</strain>
    </source>
</reference>
<accession>A0ABW7SL21</accession>